<reference evidence="2" key="1">
    <citation type="submission" date="2017-01" db="EMBL/GenBank/DDBJ databases">
        <title>A deep insight into the sialotranscriptome of adult male and female Cluex tarsalis mosquitoes.</title>
        <authorList>
            <person name="Ribeiro J.M."/>
            <person name="Moreira F."/>
            <person name="Bernard K.A."/>
            <person name="Calvo E."/>
        </authorList>
    </citation>
    <scope>NUCLEOTIDE SEQUENCE</scope>
    <source>
        <strain evidence="2">Kern County</strain>
        <tissue evidence="2">Salivary glands</tissue>
    </source>
</reference>
<dbReference type="InterPro" id="IPR036047">
    <property type="entry name" value="F-box-like_dom_sf"/>
</dbReference>
<sequence>MIEIADERMCDFHINDFPNEILGMIFDRLPFRDLRGASRVCARWRAVVTSLCSHRILLRVRATKVEQLNGFHNHKHIAVDFNNKLLKVNGDHVMRWMDWLKDVAPTLETLVINISVRLFPSLVELDFKNLKELHLEFSDSCRIKDSQQLNQFFRGLKRLKIVKIEAHRVTFTQLTRCIYSLNNIERLELSPNRSFRLQTDGFWNMTGLVELNITGCGLFECPPEDTISPLPSLRKLKLDKIKPQELSKLQILFRNVTNLKICMPISGVCLHRIVTIWPTLEHLSVTVSGLYRIETDLRRLSELRWIKLRLVVLQRYCQRSSYRVLDSLLCNQSLERLYLTGKGEFSIPDRNPRCQLFLNGQFMPR</sequence>
<evidence type="ECO:0000259" key="1">
    <source>
        <dbReference type="PROSITE" id="PS50181"/>
    </source>
</evidence>
<dbReference type="Pfam" id="PF00646">
    <property type="entry name" value="F-box"/>
    <property type="match status" value="1"/>
</dbReference>
<feature type="domain" description="F-box" evidence="1">
    <location>
        <begin position="11"/>
        <end position="60"/>
    </location>
</feature>
<dbReference type="PROSITE" id="PS50181">
    <property type="entry name" value="FBOX"/>
    <property type="match status" value="1"/>
</dbReference>
<proteinExistence type="predicted"/>
<dbReference type="SUPFAM" id="SSF52047">
    <property type="entry name" value="RNI-like"/>
    <property type="match status" value="1"/>
</dbReference>
<dbReference type="SMART" id="SM00256">
    <property type="entry name" value="FBOX"/>
    <property type="match status" value="1"/>
</dbReference>
<dbReference type="EMBL" id="GFDL01015443">
    <property type="protein sequence ID" value="JAV19602.1"/>
    <property type="molecule type" value="Transcribed_RNA"/>
</dbReference>
<accession>A0A1Q3EWB3</accession>
<dbReference type="Gene3D" id="3.80.10.10">
    <property type="entry name" value="Ribonuclease Inhibitor"/>
    <property type="match status" value="1"/>
</dbReference>
<name>A0A1Q3EWB3_CULTA</name>
<organism evidence="2">
    <name type="scientific">Culex tarsalis</name>
    <name type="common">Encephalitis mosquito</name>
    <dbReference type="NCBI Taxonomy" id="7177"/>
    <lineage>
        <taxon>Eukaryota</taxon>
        <taxon>Metazoa</taxon>
        <taxon>Ecdysozoa</taxon>
        <taxon>Arthropoda</taxon>
        <taxon>Hexapoda</taxon>
        <taxon>Insecta</taxon>
        <taxon>Pterygota</taxon>
        <taxon>Neoptera</taxon>
        <taxon>Endopterygota</taxon>
        <taxon>Diptera</taxon>
        <taxon>Nematocera</taxon>
        <taxon>Culicoidea</taxon>
        <taxon>Culicidae</taxon>
        <taxon>Culicinae</taxon>
        <taxon>Culicini</taxon>
        <taxon>Culex</taxon>
        <taxon>Culex</taxon>
    </lineage>
</organism>
<dbReference type="InterPro" id="IPR032675">
    <property type="entry name" value="LRR_dom_sf"/>
</dbReference>
<protein>
    <recommendedName>
        <fullName evidence="1">F-box domain-containing protein</fullName>
    </recommendedName>
</protein>
<dbReference type="Gene3D" id="1.20.1280.50">
    <property type="match status" value="1"/>
</dbReference>
<evidence type="ECO:0000313" key="2">
    <source>
        <dbReference type="EMBL" id="JAV19602.1"/>
    </source>
</evidence>
<dbReference type="InterPro" id="IPR001810">
    <property type="entry name" value="F-box_dom"/>
</dbReference>
<dbReference type="SUPFAM" id="SSF81383">
    <property type="entry name" value="F-box domain"/>
    <property type="match status" value="1"/>
</dbReference>
<dbReference type="AlphaFoldDB" id="A0A1Q3EWB3"/>